<dbReference type="InterPro" id="IPR020568">
    <property type="entry name" value="Ribosomal_Su5_D2-typ_SF"/>
</dbReference>
<dbReference type="PROSITE" id="PS00627">
    <property type="entry name" value="GHMP_KINASES_ATP"/>
    <property type="match status" value="1"/>
</dbReference>
<dbReference type="PANTHER" id="PTHR10457">
    <property type="entry name" value="MEVALONATE KINASE/GALACTOKINASE"/>
    <property type="match status" value="1"/>
</dbReference>
<dbReference type="GO" id="GO:0005829">
    <property type="term" value="C:cytosol"/>
    <property type="evidence" value="ECO:0007669"/>
    <property type="project" value="TreeGrafter"/>
</dbReference>
<comment type="similarity">
    <text evidence="1">Belongs to the GHMP kinase family. GalK subfamily.</text>
</comment>
<dbReference type="Proteomes" id="UP000524246">
    <property type="component" value="Unassembled WGS sequence"/>
</dbReference>
<dbReference type="Pfam" id="PF10509">
    <property type="entry name" value="GalKase_gal_bdg"/>
    <property type="match status" value="1"/>
</dbReference>
<dbReference type="Pfam" id="PF00288">
    <property type="entry name" value="GHMP_kinases_N"/>
    <property type="match status" value="1"/>
</dbReference>
<name>A0A7X9IM48_9DELT</name>
<dbReference type="Gene3D" id="3.30.230.10">
    <property type="match status" value="1"/>
</dbReference>
<dbReference type="AlphaFoldDB" id="A0A7X9IM48"/>
<feature type="domain" description="GHMP kinase N-terminal" evidence="6">
    <location>
        <begin position="93"/>
        <end position="189"/>
    </location>
</feature>
<dbReference type="InterPro" id="IPR006203">
    <property type="entry name" value="GHMP_knse_ATP-bd_CS"/>
</dbReference>
<dbReference type="Gene3D" id="3.30.70.890">
    <property type="entry name" value="GHMP kinase, C-terminal domain"/>
    <property type="match status" value="1"/>
</dbReference>
<dbReference type="SUPFAM" id="SSF54211">
    <property type="entry name" value="Ribosomal protein S5 domain 2-like"/>
    <property type="match status" value="1"/>
</dbReference>
<reference evidence="8 9" key="1">
    <citation type="journal article" date="2020" name="Biotechnol. Biofuels">
        <title>New insights from the biogas microbiome by comprehensive genome-resolved metagenomics of nearly 1600 species originating from multiple anaerobic digesters.</title>
        <authorList>
            <person name="Campanaro S."/>
            <person name="Treu L."/>
            <person name="Rodriguez-R L.M."/>
            <person name="Kovalovszki A."/>
            <person name="Ziels R.M."/>
            <person name="Maus I."/>
            <person name="Zhu X."/>
            <person name="Kougias P.G."/>
            <person name="Basile A."/>
            <person name="Luo G."/>
            <person name="Schluter A."/>
            <person name="Konstantinidis K.T."/>
            <person name="Angelidaki I."/>
        </authorList>
    </citation>
    <scope>NUCLEOTIDE SEQUENCE [LARGE SCALE GENOMIC DNA]</scope>
    <source>
        <strain evidence="8">AS27yjCOA_65</strain>
    </source>
</reference>
<dbReference type="InterPro" id="IPR006204">
    <property type="entry name" value="GHMP_kinase_N_dom"/>
</dbReference>
<dbReference type="SUPFAM" id="SSF55060">
    <property type="entry name" value="GHMP Kinase, C-terminal domain"/>
    <property type="match status" value="1"/>
</dbReference>
<dbReference type="InterPro" id="IPR014721">
    <property type="entry name" value="Ribsml_uS5_D2-typ_fold_subgr"/>
</dbReference>
<comment type="caution">
    <text evidence="8">The sequence shown here is derived from an EMBL/GenBank/DDBJ whole genome shotgun (WGS) entry which is preliminary data.</text>
</comment>
<accession>A0A7X9IM48</accession>
<organism evidence="8 9">
    <name type="scientific">SAR324 cluster bacterium</name>
    <dbReference type="NCBI Taxonomy" id="2024889"/>
    <lineage>
        <taxon>Bacteria</taxon>
        <taxon>Deltaproteobacteria</taxon>
        <taxon>SAR324 cluster</taxon>
    </lineage>
</organism>
<evidence type="ECO:0000259" key="6">
    <source>
        <dbReference type="Pfam" id="PF00288"/>
    </source>
</evidence>
<evidence type="ECO:0000256" key="4">
    <source>
        <dbReference type="ARBA" id="ARBA00022777"/>
    </source>
</evidence>
<evidence type="ECO:0000313" key="9">
    <source>
        <dbReference type="Proteomes" id="UP000524246"/>
    </source>
</evidence>
<dbReference type="InterPro" id="IPR019539">
    <property type="entry name" value="GalKase_N"/>
</dbReference>
<evidence type="ECO:0000256" key="1">
    <source>
        <dbReference type="ARBA" id="ARBA00006566"/>
    </source>
</evidence>
<evidence type="ECO:0008006" key="10">
    <source>
        <dbReference type="Google" id="ProtNLM"/>
    </source>
</evidence>
<keyword evidence="5" id="KW-0067">ATP-binding</keyword>
<proteinExistence type="inferred from homology"/>
<dbReference type="EMBL" id="JAAZON010000500">
    <property type="protein sequence ID" value="NMC63660.1"/>
    <property type="molecule type" value="Genomic_DNA"/>
</dbReference>
<dbReference type="GO" id="GO:0006012">
    <property type="term" value="P:galactose metabolic process"/>
    <property type="evidence" value="ECO:0007669"/>
    <property type="project" value="TreeGrafter"/>
</dbReference>
<keyword evidence="4" id="KW-0418">Kinase</keyword>
<evidence type="ECO:0000256" key="2">
    <source>
        <dbReference type="ARBA" id="ARBA00022679"/>
    </source>
</evidence>
<protein>
    <recommendedName>
        <fullName evidence="10">Galactokinase</fullName>
    </recommendedName>
</protein>
<feature type="domain" description="Galactokinase N-terminal" evidence="7">
    <location>
        <begin position="1"/>
        <end position="33"/>
    </location>
</feature>
<dbReference type="GO" id="GO:0004335">
    <property type="term" value="F:galactokinase activity"/>
    <property type="evidence" value="ECO:0007669"/>
    <property type="project" value="TreeGrafter"/>
</dbReference>
<gene>
    <name evidence="8" type="ORF">GYA55_10910</name>
</gene>
<evidence type="ECO:0000259" key="7">
    <source>
        <dbReference type="Pfam" id="PF10509"/>
    </source>
</evidence>
<evidence type="ECO:0000256" key="3">
    <source>
        <dbReference type="ARBA" id="ARBA00022741"/>
    </source>
</evidence>
<dbReference type="InterPro" id="IPR036554">
    <property type="entry name" value="GHMP_kinase_C_sf"/>
</dbReference>
<dbReference type="PANTHER" id="PTHR10457:SF7">
    <property type="entry name" value="GALACTOKINASE-RELATED"/>
    <property type="match status" value="1"/>
</dbReference>
<keyword evidence="2" id="KW-0808">Transferase</keyword>
<dbReference type="GO" id="GO:0005524">
    <property type="term" value="F:ATP binding"/>
    <property type="evidence" value="ECO:0007669"/>
    <property type="project" value="UniProtKB-KW"/>
</dbReference>
<evidence type="ECO:0000313" key="8">
    <source>
        <dbReference type="EMBL" id="NMC63660.1"/>
    </source>
</evidence>
<dbReference type="PRINTS" id="PR00959">
    <property type="entry name" value="MEVGALKINASE"/>
</dbReference>
<feature type="non-terminal residue" evidence="8">
    <location>
        <position position="1"/>
    </location>
</feature>
<evidence type="ECO:0000256" key="5">
    <source>
        <dbReference type="ARBA" id="ARBA00022840"/>
    </source>
</evidence>
<keyword evidence="3" id="KW-0547">Nucleotide-binding</keyword>
<sequence length="523" mass="57901">PGRIEVIGNHLDHQGGPVIAASVNLDAVASVSRNTENKIRIYYSVKNEFSTNNKANYEDDYLEIDLNDPRAVEIQEVSAIMSEDEKKRIQSLNLVRGLLKAFQEENLYEEKAAFAVGGFDLCINSEVPLGSGLSSSAAIAMLYSKILNDLYNGGVLDLLSMAKCCQRAEHIAWGKKVGLLDPPACGKGGSTYFDFYDRLHPEIVTLPGLYETLLADNYRFVIVDTRHNPNRPDECLDHSDLKEEYNEIRCSMTKVAIALKLIPFEKLMKKAFDNLETDDFVKDLHEKILKLIEAGDLQGLEAMLLVGLSELKRYSDGGPQLYLTALERCLNEIKRIGNPEDLRLADLGLTEEMFNSYIGILSSRENIQDLDVLRAMHFFSEKARVQELAERAFHGKLTSDFILAAIRASGDSSEDRLQNVSLPSSKQKPVAIALQITKLMFGDTSSSGAQRIHGGGFAGVILVLLKERRIEALTEVLTGKEGETGRFPKGAVMPVNIRRLGTVNVNAEVESLINSDTQSGSKK</sequence>